<keyword evidence="7" id="KW-0393">Immunoglobulin domain</keyword>
<feature type="domain" description="Pili assembly chaperone N-terminal" evidence="10">
    <location>
        <begin position="24"/>
        <end position="146"/>
    </location>
</feature>
<dbReference type="PANTHER" id="PTHR30251">
    <property type="entry name" value="PILUS ASSEMBLY CHAPERONE"/>
    <property type="match status" value="1"/>
</dbReference>
<keyword evidence="3" id="KW-1029">Fimbrium biogenesis</keyword>
<evidence type="ECO:0000256" key="6">
    <source>
        <dbReference type="ARBA" id="ARBA00023186"/>
    </source>
</evidence>
<feature type="signal peptide" evidence="9">
    <location>
        <begin position="1"/>
        <end position="22"/>
    </location>
</feature>
<keyword evidence="4 9" id="KW-0732">Signal</keyword>
<dbReference type="EMBL" id="LAQT01000002">
    <property type="protein sequence ID" value="KPC54612.1"/>
    <property type="molecule type" value="Genomic_DNA"/>
</dbReference>
<dbReference type="OrthoDB" id="9131059at2"/>
<evidence type="ECO:0000256" key="2">
    <source>
        <dbReference type="ARBA" id="ARBA00007399"/>
    </source>
</evidence>
<dbReference type="InterPro" id="IPR016147">
    <property type="entry name" value="Pili_assmbl_chaperone_N"/>
</dbReference>
<dbReference type="PROSITE" id="PS00635">
    <property type="entry name" value="PILI_CHAPERONE"/>
    <property type="match status" value="1"/>
</dbReference>
<name>A0A0N0GQA9_9NEIS</name>
<feature type="domain" description="Pili assembly chaperone C-terminal" evidence="11">
    <location>
        <begin position="175"/>
        <end position="239"/>
    </location>
</feature>
<accession>A0A0N0GQA9</accession>
<comment type="subcellular location">
    <subcellularLocation>
        <location evidence="1 8">Periplasm</location>
    </subcellularLocation>
</comment>
<dbReference type="Pfam" id="PF02753">
    <property type="entry name" value="PapD_C"/>
    <property type="match status" value="1"/>
</dbReference>
<dbReference type="AlphaFoldDB" id="A0A0N0GQA9"/>
<dbReference type="PANTHER" id="PTHR30251:SF2">
    <property type="entry name" value="FIMBRIAL CHAPERONE YADV-RELATED"/>
    <property type="match status" value="1"/>
</dbReference>
<dbReference type="SUPFAM" id="SSF49354">
    <property type="entry name" value="PapD-like"/>
    <property type="match status" value="1"/>
</dbReference>
<evidence type="ECO:0000313" key="13">
    <source>
        <dbReference type="Proteomes" id="UP000037939"/>
    </source>
</evidence>
<keyword evidence="6 8" id="KW-0143">Chaperone</keyword>
<evidence type="ECO:0000256" key="8">
    <source>
        <dbReference type="RuleBase" id="RU003918"/>
    </source>
</evidence>
<dbReference type="PATRIC" id="fig|857265.3.peg.721"/>
<dbReference type="Proteomes" id="UP000037939">
    <property type="component" value="Unassembled WGS sequence"/>
</dbReference>
<dbReference type="InterPro" id="IPR018046">
    <property type="entry name" value="Pili_assmbl_chaperone_CS"/>
</dbReference>
<keyword evidence="5" id="KW-0574">Periplasm</keyword>
<dbReference type="GO" id="GO:0071555">
    <property type="term" value="P:cell wall organization"/>
    <property type="evidence" value="ECO:0007669"/>
    <property type="project" value="InterPro"/>
</dbReference>
<evidence type="ECO:0000256" key="5">
    <source>
        <dbReference type="ARBA" id="ARBA00022764"/>
    </source>
</evidence>
<evidence type="ECO:0000259" key="10">
    <source>
        <dbReference type="Pfam" id="PF00345"/>
    </source>
</evidence>
<dbReference type="FunFam" id="2.60.40.10:FF:000458">
    <property type="entry name" value="Molecular chaperone FimC"/>
    <property type="match status" value="1"/>
</dbReference>
<evidence type="ECO:0000256" key="3">
    <source>
        <dbReference type="ARBA" id="ARBA00022558"/>
    </source>
</evidence>
<reference evidence="12 13" key="1">
    <citation type="submission" date="2015-07" db="EMBL/GenBank/DDBJ databases">
        <title>Draft genome sequence of the Amantichitinum ursilacus IGB-41, a new chitin-degrading bacterium.</title>
        <authorList>
            <person name="Kirstahler P."/>
            <person name="Guenther M."/>
            <person name="Grumaz C."/>
            <person name="Rupp S."/>
            <person name="Zibek S."/>
            <person name="Sohn K."/>
        </authorList>
    </citation>
    <scope>NUCLEOTIDE SEQUENCE [LARGE SCALE GENOMIC DNA]</scope>
    <source>
        <strain evidence="12 13">IGB-41</strain>
    </source>
</reference>
<dbReference type="InterPro" id="IPR013783">
    <property type="entry name" value="Ig-like_fold"/>
</dbReference>
<dbReference type="InterPro" id="IPR008962">
    <property type="entry name" value="PapD-like_sf"/>
</dbReference>
<evidence type="ECO:0000259" key="11">
    <source>
        <dbReference type="Pfam" id="PF02753"/>
    </source>
</evidence>
<sequence>MRVLLKVVLCAAAMAAGLPAMADVVIAGTRAVYNATDREITVRLTNGGQRPLLAQSWIDNGVAEQRPEEIRVPFTLTPPVARLDAGKGQSLRIAYTQEPLPTDRESVFWLNVLEVPPKSKEADSEGNTLQLAFRTRIKLFFRPQGLVGDAASAPATLNWKIVAEPTNPHAVMLQVHNPSPFYVSLSGAEITANSVSASIDSGMVEPFATQRFALKGLKAIPADPVTIDYHFINDFGGVIDGKASAK</sequence>
<organism evidence="12 13">
    <name type="scientific">Amantichitinum ursilacus</name>
    <dbReference type="NCBI Taxonomy" id="857265"/>
    <lineage>
        <taxon>Bacteria</taxon>
        <taxon>Pseudomonadati</taxon>
        <taxon>Pseudomonadota</taxon>
        <taxon>Betaproteobacteria</taxon>
        <taxon>Neisseriales</taxon>
        <taxon>Chitinibacteraceae</taxon>
        <taxon>Amantichitinum</taxon>
    </lineage>
</organism>
<evidence type="ECO:0000256" key="1">
    <source>
        <dbReference type="ARBA" id="ARBA00004418"/>
    </source>
</evidence>
<proteinExistence type="inferred from homology"/>
<protein>
    <submittedName>
        <fullName evidence="12">Chaperone protein EcpD</fullName>
    </submittedName>
</protein>
<dbReference type="InterPro" id="IPR036316">
    <property type="entry name" value="Pili_assmbl_chap_C_dom_sf"/>
</dbReference>
<dbReference type="GO" id="GO:0030288">
    <property type="term" value="C:outer membrane-bounded periplasmic space"/>
    <property type="evidence" value="ECO:0007669"/>
    <property type="project" value="InterPro"/>
</dbReference>
<gene>
    <name evidence="12" type="primary">ecpD_1</name>
    <name evidence="12" type="ORF">WG78_03535</name>
</gene>
<dbReference type="RefSeq" id="WP_053936397.1">
    <property type="nucleotide sequence ID" value="NZ_LAQT01000002.1"/>
</dbReference>
<keyword evidence="13" id="KW-1185">Reference proteome</keyword>
<dbReference type="InterPro" id="IPR001829">
    <property type="entry name" value="Pili_assmbl_chaperone_bac"/>
</dbReference>
<evidence type="ECO:0000313" key="12">
    <source>
        <dbReference type="EMBL" id="KPC54612.1"/>
    </source>
</evidence>
<dbReference type="SUPFAM" id="SSF49584">
    <property type="entry name" value="Periplasmic chaperone C-domain"/>
    <property type="match status" value="1"/>
</dbReference>
<evidence type="ECO:0000256" key="4">
    <source>
        <dbReference type="ARBA" id="ARBA00022729"/>
    </source>
</evidence>
<dbReference type="InterPro" id="IPR016148">
    <property type="entry name" value="Pili_assmbl_chaperone_C"/>
</dbReference>
<dbReference type="Gene3D" id="2.60.40.10">
    <property type="entry name" value="Immunoglobulins"/>
    <property type="match status" value="2"/>
</dbReference>
<comment type="caution">
    <text evidence="12">The sequence shown here is derived from an EMBL/GenBank/DDBJ whole genome shotgun (WGS) entry which is preliminary data.</text>
</comment>
<dbReference type="Pfam" id="PF00345">
    <property type="entry name" value="PapD_N"/>
    <property type="match status" value="1"/>
</dbReference>
<feature type="chain" id="PRO_5005849759" evidence="9">
    <location>
        <begin position="23"/>
        <end position="246"/>
    </location>
</feature>
<evidence type="ECO:0000256" key="9">
    <source>
        <dbReference type="SAM" id="SignalP"/>
    </source>
</evidence>
<evidence type="ECO:0000256" key="7">
    <source>
        <dbReference type="ARBA" id="ARBA00023319"/>
    </source>
</evidence>
<comment type="similarity">
    <text evidence="2 8">Belongs to the periplasmic pilus chaperone family.</text>
</comment>
<dbReference type="STRING" id="857265.WG78_03535"/>
<dbReference type="PRINTS" id="PR00969">
    <property type="entry name" value="CHAPERONPILI"/>
</dbReference>
<dbReference type="InterPro" id="IPR050643">
    <property type="entry name" value="Periplasmic_pilus_chap"/>
</dbReference>